<evidence type="ECO:0000256" key="3">
    <source>
        <dbReference type="ARBA" id="ARBA00022679"/>
    </source>
</evidence>
<dbReference type="AlphaFoldDB" id="A0A1F5YUD5"/>
<evidence type="ECO:0000256" key="5">
    <source>
        <dbReference type="ARBA" id="ARBA00022801"/>
    </source>
</evidence>
<comment type="catalytic activity">
    <reaction evidence="8">
        <text>adenosine + phosphate = alpha-D-ribose 1-phosphate + adenine</text>
        <dbReference type="Rhea" id="RHEA:27642"/>
        <dbReference type="ChEBI" id="CHEBI:16335"/>
        <dbReference type="ChEBI" id="CHEBI:16708"/>
        <dbReference type="ChEBI" id="CHEBI:43474"/>
        <dbReference type="ChEBI" id="CHEBI:57720"/>
        <dbReference type="EC" id="2.4.2.1"/>
    </reaction>
    <physiologicalReaction direction="left-to-right" evidence="8">
        <dbReference type="Rhea" id="RHEA:27643"/>
    </physiologicalReaction>
</comment>
<gene>
    <name evidence="10" type="ORF">A2Z33_04865</name>
</gene>
<dbReference type="SUPFAM" id="SSF64438">
    <property type="entry name" value="CNF1/YfiH-like putative cysteine hydrolases"/>
    <property type="match status" value="1"/>
</dbReference>
<dbReference type="GO" id="GO:0005507">
    <property type="term" value="F:copper ion binding"/>
    <property type="evidence" value="ECO:0007669"/>
    <property type="project" value="TreeGrafter"/>
</dbReference>
<dbReference type="Gene3D" id="3.60.140.10">
    <property type="entry name" value="CNF1/YfiH-like putative cysteine hydrolases"/>
    <property type="match status" value="1"/>
</dbReference>
<evidence type="ECO:0000256" key="2">
    <source>
        <dbReference type="ARBA" id="ARBA00007353"/>
    </source>
</evidence>
<reference evidence="10 11" key="1">
    <citation type="journal article" date="2016" name="Nat. Commun.">
        <title>Thousands of microbial genomes shed light on interconnected biogeochemical processes in an aquifer system.</title>
        <authorList>
            <person name="Anantharaman K."/>
            <person name="Brown C.T."/>
            <person name="Hug L.A."/>
            <person name="Sharon I."/>
            <person name="Castelle C.J."/>
            <person name="Probst A.J."/>
            <person name="Thomas B.C."/>
            <person name="Singh A."/>
            <person name="Wilkins M.J."/>
            <person name="Karaoz U."/>
            <person name="Brodie E.L."/>
            <person name="Williams K.H."/>
            <person name="Hubbard S.S."/>
            <person name="Banfield J.F."/>
        </authorList>
    </citation>
    <scope>NUCLEOTIDE SEQUENCE [LARGE SCALE GENOMIC DNA]</scope>
</reference>
<dbReference type="InterPro" id="IPR003730">
    <property type="entry name" value="Cu_polyphenol_OxRdtase"/>
</dbReference>
<keyword evidence="5" id="KW-0378">Hydrolase</keyword>
<comment type="similarity">
    <text evidence="2">Belongs to the purine nucleoside phosphorylase YfiH/LACC1 family.</text>
</comment>
<dbReference type="InterPro" id="IPR038371">
    <property type="entry name" value="Cu_polyphenol_OxRdtase_sf"/>
</dbReference>
<evidence type="ECO:0008006" key="12">
    <source>
        <dbReference type="Google" id="ProtNLM"/>
    </source>
</evidence>
<keyword evidence="6" id="KW-0862">Zinc</keyword>
<evidence type="ECO:0000256" key="1">
    <source>
        <dbReference type="ARBA" id="ARBA00000553"/>
    </source>
</evidence>
<keyword evidence="4" id="KW-0479">Metal-binding</keyword>
<comment type="catalytic activity">
    <reaction evidence="7">
        <text>adenosine + H2O + H(+) = inosine + NH4(+)</text>
        <dbReference type="Rhea" id="RHEA:24408"/>
        <dbReference type="ChEBI" id="CHEBI:15377"/>
        <dbReference type="ChEBI" id="CHEBI:15378"/>
        <dbReference type="ChEBI" id="CHEBI:16335"/>
        <dbReference type="ChEBI" id="CHEBI:17596"/>
        <dbReference type="ChEBI" id="CHEBI:28938"/>
        <dbReference type="EC" id="3.5.4.4"/>
    </reaction>
    <physiologicalReaction direction="left-to-right" evidence="7">
        <dbReference type="Rhea" id="RHEA:24409"/>
    </physiologicalReaction>
</comment>
<evidence type="ECO:0000256" key="9">
    <source>
        <dbReference type="ARBA" id="ARBA00049893"/>
    </source>
</evidence>
<evidence type="ECO:0000256" key="8">
    <source>
        <dbReference type="ARBA" id="ARBA00048968"/>
    </source>
</evidence>
<dbReference type="InterPro" id="IPR011324">
    <property type="entry name" value="Cytotoxic_necrot_fac-like_cat"/>
</dbReference>
<comment type="catalytic activity">
    <reaction evidence="9">
        <text>S-methyl-5'-thioadenosine + phosphate = 5-(methylsulfanyl)-alpha-D-ribose 1-phosphate + adenine</text>
        <dbReference type="Rhea" id="RHEA:11852"/>
        <dbReference type="ChEBI" id="CHEBI:16708"/>
        <dbReference type="ChEBI" id="CHEBI:17509"/>
        <dbReference type="ChEBI" id="CHEBI:43474"/>
        <dbReference type="ChEBI" id="CHEBI:58533"/>
        <dbReference type="EC" id="2.4.2.28"/>
    </reaction>
    <physiologicalReaction direction="left-to-right" evidence="9">
        <dbReference type="Rhea" id="RHEA:11853"/>
    </physiologicalReaction>
</comment>
<proteinExistence type="inferred from homology"/>
<dbReference type="Proteomes" id="UP000178448">
    <property type="component" value="Unassembled WGS sequence"/>
</dbReference>
<evidence type="ECO:0000313" key="10">
    <source>
        <dbReference type="EMBL" id="OGG03789.1"/>
    </source>
</evidence>
<evidence type="ECO:0000256" key="4">
    <source>
        <dbReference type="ARBA" id="ARBA00022723"/>
    </source>
</evidence>
<comment type="caution">
    <text evidence="10">The sequence shown here is derived from an EMBL/GenBank/DDBJ whole genome shotgun (WGS) entry which is preliminary data.</text>
</comment>
<dbReference type="CDD" id="cd16833">
    <property type="entry name" value="YfiH"/>
    <property type="match status" value="1"/>
</dbReference>
<dbReference type="PANTHER" id="PTHR30616">
    <property type="entry name" value="UNCHARACTERIZED PROTEIN YFIH"/>
    <property type="match status" value="1"/>
</dbReference>
<comment type="catalytic activity">
    <reaction evidence="1">
        <text>inosine + phosphate = alpha-D-ribose 1-phosphate + hypoxanthine</text>
        <dbReference type="Rhea" id="RHEA:27646"/>
        <dbReference type="ChEBI" id="CHEBI:17368"/>
        <dbReference type="ChEBI" id="CHEBI:17596"/>
        <dbReference type="ChEBI" id="CHEBI:43474"/>
        <dbReference type="ChEBI" id="CHEBI:57720"/>
        <dbReference type="EC" id="2.4.2.1"/>
    </reaction>
    <physiologicalReaction direction="left-to-right" evidence="1">
        <dbReference type="Rhea" id="RHEA:27647"/>
    </physiologicalReaction>
</comment>
<dbReference type="GO" id="GO:0016787">
    <property type="term" value="F:hydrolase activity"/>
    <property type="evidence" value="ECO:0007669"/>
    <property type="project" value="UniProtKB-KW"/>
</dbReference>
<dbReference type="PANTHER" id="PTHR30616:SF2">
    <property type="entry name" value="PURINE NUCLEOSIDE PHOSPHORYLASE LACC1"/>
    <property type="match status" value="1"/>
</dbReference>
<evidence type="ECO:0000256" key="6">
    <source>
        <dbReference type="ARBA" id="ARBA00022833"/>
    </source>
</evidence>
<protein>
    <recommendedName>
        <fullName evidence="12">Purine nucleoside phosphorylase</fullName>
    </recommendedName>
</protein>
<evidence type="ECO:0000313" key="11">
    <source>
        <dbReference type="Proteomes" id="UP000178448"/>
    </source>
</evidence>
<organism evidence="10 11">
    <name type="scientific">Candidatus Gottesmanbacteria bacterium RBG_16_52_11</name>
    <dbReference type="NCBI Taxonomy" id="1798374"/>
    <lineage>
        <taxon>Bacteria</taxon>
        <taxon>Candidatus Gottesmaniibacteriota</taxon>
    </lineage>
</organism>
<keyword evidence="3" id="KW-0808">Transferase</keyword>
<dbReference type="Pfam" id="PF02578">
    <property type="entry name" value="Cu-oxidase_4"/>
    <property type="match status" value="1"/>
</dbReference>
<dbReference type="STRING" id="1798374.A2Z33_04865"/>
<dbReference type="GO" id="GO:0017061">
    <property type="term" value="F:S-methyl-5-thioadenosine phosphorylase activity"/>
    <property type="evidence" value="ECO:0007669"/>
    <property type="project" value="UniProtKB-EC"/>
</dbReference>
<accession>A0A1F5YUD5</accession>
<dbReference type="EMBL" id="MFJD01000006">
    <property type="protein sequence ID" value="OGG03789.1"/>
    <property type="molecule type" value="Genomic_DNA"/>
</dbReference>
<name>A0A1F5YUD5_9BACT</name>
<sequence>MLMEFLPGIWQSDLISGIPDVFHAFSDRRVGDMRRSDMRSSFADACGISPDAFVLHEQVHGTAVYPVGSGPAPTAGYDASVYRYQQTGANGKTGHLPVLTVSAADCIPLLLVDPAARIIAAAHSGWRGTLSRIASRTVNEMEKLGADVSRIYAVLGPHIGVCCYNVTSRRARAFEKAFAGVAGVVENRGGRDFVRMQAAVTATLQQAGVPESNMEVSQMCTSCNAEYFYSYRRDRTASYGKMFGIITIRT</sequence>
<evidence type="ECO:0000256" key="7">
    <source>
        <dbReference type="ARBA" id="ARBA00047989"/>
    </source>
</evidence>